<dbReference type="GO" id="GO:0016020">
    <property type="term" value="C:membrane"/>
    <property type="evidence" value="ECO:0007669"/>
    <property type="project" value="UniProtKB-SubCell"/>
</dbReference>
<evidence type="ECO:0000256" key="2">
    <source>
        <dbReference type="ARBA" id="ARBA00008335"/>
    </source>
</evidence>
<evidence type="ECO:0000313" key="7">
    <source>
        <dbReference type="EMBL" id="EKC34825.1"/>
    </source>
</evidence>
<dbReference type="PANTHER" id="PTHR23511">
    <property type="entry name" value="SYNAPTIC VESICLE GLYCOPROTEIN 2"/>
    <property type="match status" value="1"/>
</dbReference>
<organism evidence="7">
    <name type="scientific">Magallana gigas</name>
    <name type="common">Pacific oyster</name>
    <name type="synonym">Crassostrea gigas</name>
    <dbReference type="NCBI Taxonomy" id="29159"/>
    <lineage>
        <taxon>Eukaryota</taxon>
        <taxon>Metazoa</taxon>
        <taxon>Spiralia</taxon>
        <taxon>Lophotrochozoa</taxon>
        <taxon>Mollusca</taxon>
        <taxon>Bivalvia</taxon>
        <taxon>Autobranchia</taxon>
        <taxon>Pteriomorphia</taxon>
        <taxon>Ostreida</taxon>
        <taxon>Ostreoidea</taxon>
        <taxon>Ostreidae</taxon>
        <taxon>Magallana</taxon>
    </lineage>
</organism>
<dbReference type="EMBL" id="JH817216">
    <property type="protein sequence ID" value="EKC34825.1"/>
    <property type="molecule type" value="Genomic_DNA"/>
</dbReference>
<dbReference type="SUPFAM" id="SSF103473">
    <property type="entry name" value="MFS general substrate transporter"/>
    <property type="match status" value="1"/>
</dbReference>
<sequence length="411" mass="46462">MRKSFHILLCLTFFSTKSASGRPDIVECSIDKTWFRVARILLHVRLTQRPLKFHEYAARITSDFKRGCPILDCPKHRYFPRICRIPTVFKFGGRTCRGCYKNRGKCMVGVTFCGALGAVYAGGMAWWLLEGHSWRTFVAACSAPAFIVGVLAFCLTEESPRFLFISGKTYRGKKVLQKMINEPLAWQGEIECPPLEKRGHILDLITPGNWWKTFNLGVVWFLQAAGYWGVTMYLPEYMGSQGVDPYFNMFTIFIGELPGLCLAMILIEPYMLGRIRCLQLFSFSTCVSLILFAFVKLDFLKAVFVIVCYFFMVPIYSILSTYTPEVYPTGIRSTAMATMYMVIEIPGLVTPFVGEYLLSSSINWLYPVVWAGVFLLQSMAVCGLPSETAGKALKDSQKETLMEDVAETSIS</sequence>
<gene>
    <name evidence="7" type="ORF">CGI_10022527</name>
</gene>
<dbReference type="Gene3D" id="1.20.1250.20">
    <property type="entry name" value="MFS general substrate transporter like domains"/>
    <property type="match status" value="1"/>
</dbReference>
<evidence type="ECO:0000256" key="1">
    <source>
        <dbReference type="ARBA" id="ARBA00004141"/>
    </source>
</evidence>
<dbReference type="HOGENOM" id="CLU_669483_0_0_1"/>
<reference evidence="7" key="1">
    <citation type="journal article" date="2012" name="Nature">
        <title>The oyster genome reveals stress adaptation and complexity of shell formation.</title>
        <authorList>
            <person name="Zhang G."/>
            <person name="Fang X."/>
            <person name="Guo X."/>
            <person name="Li L."/>
            <person name="Luo R."/>
            <person name="Xu F."/>
            <person name="Yang P."/>
            <person name="Zhang L."/>
            <person name="Wang X."/>
            <person name="Qi H."/>
            <person name="Xiong Z."/>
            <person name="Que H."/>
            <person name="Xie Y."/>
            <person name="Holland P.W."/>
            <person name="Paps J."/>
            <person name="Zhu Y."/>
            <person name="Wu F."/>
            <person name="Chen Y."/>
            <person name="Wang J."/>
            <person name="Peng C."/>
            <person name="Meng J."/>
            <person name="Yang L."/>
            <person name="Liu J."/>
            <person name="Wen B."/>
            <person name="Zhang N."/>
            <person name="Huang Z."/>
            <person name="Zhu Q."/>
            <person name="Feng Y."/>
            <person name="Mount A."/>
            <person name="Hedgecock D."/>
            <person name="Xu Z."/>
            <person name="Liu Y."/>
            <person name="Domazet-Loso T."/>
            <person name="Du Y."/>
            <person name="Sun X."/>
            <person name="Zhang S."/>
            <person name="Liu B."/>
            <person name="Cheng P."/>
            <person name="Jiang X."/>
            <person name="Li J."/>
            <person name="Fan D."/>
            <person name="Wang W."/>
            <person name="Fu W."/>
            <person name="Wang T."/>
            <person name="Wang B."/>
            <person name="Zhang J."/>
            <person name="Peng Z."/>
            <person name="Li Y."/>
            <person name="Li N."/>
            <person name="Wang J."/>
            <person name="Chen M."/>
            <person name="He Y."/>
            <person name="Tan F."/>
            <person name="Song X."/>
            <person name="Zheng Q."/>
            <person name="Huang R."/>
            <person name="Yang H."/>
            <person name="Du X."/>
            <person name="Chen L."/>
            <person name="Yang M."/>
            <person name="Gaffney P.M."/>
            <person name="Wang S."/>
            <person name="Luo L."/>
            <person name="She Z."/>
            <person name="Ming Y."/>
            <person name="Huang W."/>
            <person name="Zhang S."/>
            <person name="Huang B."/>
            <person name="Zhang Y."/>
            <person name="Qu T."/>
            <person name="Ni P."/>
            <person name="Miao G."/>
            <person name="Wang J."/>
            <person name="Wang Q."/>
            <person name="Steinberg C.E."/>
            <person name="Wang H."/>
            <person name="Li N."/>
            <person name="Qian L."/>
            <person name="Zhang G."/>
            <person name="Li Y."/>
            <person name="Yang H."/>
            <person name="Liu X."/>
            <person name="Wang J."/>
            <person name="Yin Y."/>
            <person name="Wang J."/>
        </authorList>
    </citation>
    <scope>NUCLEOTIDE SEQUENCE [LARGE SCALE GENOMIC DNA]</scope>
    <source>
        <strain evidence="7">05x7-T-G4-1.051#20</strain>
    </source>
</reference>
<name>K1R119_MAGGI</name>
<keyword evidence="4" id="KW-0812">Transmembrane</keyword>
<comment type="subcellular location">
    <subcellularLocation>
        <location evidence="1">Membrane</location>
        <topology evidence="1">Multi-pass membrane protein</topology>
    </subcellularLocation>
</comment>
<keyword evidence="6" id="KW-0472">Membrane</keyword>
<evidence type="ECO:0000256" key="6">
    <source>
        <dbReference type="ARBA" id="ARBA00023136"/>
    </source>
</evidence>
<accession>K1R119</accession>
<evidence type="ECO:0000256" key="5">
    <source>
        <dbReference type="ARBA" id="ARBA00022989"/>
    </source>
</evidence>
<evidence type="ECO:0000256" key="4">
    <source>
        <dbReference type="ARBA" id="ARBA00022692"/>
    </source>
</evidence>
<dbReference type="InterPro" id="IPR005828">
    <property type="entry name" value="MFS_sugar_transport-like"/>
</dbReference>
<dbReference type="Pfam" id="PF00083">
    <property type="entry name" value="Sugar_tr"/>
    <property type="match status" value="1"/>
</dbReference>
<protein>
    <submittedName>
        <fullName evidence="7">Synaptic vesicle 2-related protein</fullName>
    </submittedName>
</protein>
<evidence type="ECO:0000256" key="3">
    <source>
        <dbReference type="ARBA" id="ARBA00022448"/>
    </source>
</evidence>
<comment type="similarity">
    <text evidence="2">Belongs to the major facilitator superfamily.</text>
</comment>
<dbReference type="GO" id="GO:0022857">
    <property type="term" value="F:transmembrane transporter activity"/>
    <property type="evidence" value="ECO:0007669"/>
    <property type="project" value="InterPro"/>
</dbReference>
<dbReference type="InParanoid" id="K1R119"/>
<keyword evidence="5" id="KW-1133">Transmembrane helix</keyword>
<keyword evidence="3" id="KW-0813">Transport</keyword>
<proteinExistence type="inferred from homology"/>
<dbReference type="PANTHER" id="PTHR23511:SF5">
    <property type="entry name" value="MAJOR FACILITATOR-TYPE TRANSPORTER HXNZ-RELATED"/>
    <property type="match status" value="1"/>
</dbReference>
<dbReference type="AlphaFoldDB" id="K1R119"/>
<dbReference type="InterPro" id="IPR036259">
    <property type="entry name" value="MFS_trans_sf"/>
</dbReference>